<evidence type="ECO:0000256" key="2">
    <source>
        <dbReference type="ARBA" id="ARBA00022603"/>
    </source>
</evidence>
<dbReference type="EC" id="2.1.1.45" evidence="1 4"/>
<name>A0A837I982_9BACT</name>
<dbReference type="AlphaFoldDB" id="A0A837I982"/>
<evidence type="ECO:0000313" key="6">
    <source>
        <dbReference type="EMBL" id="KKT36249.1"/>
    </source>
</evidence>
<dbReference type="SUPFAM" id="SSF55831">
    <property type="entry name" value="Thymidylate synthase/dCMP hydroxymethylase"/>
    <property type="match status" value="1"/>
</dbReference>
<sequence length="297" mass="33583">MNMIPYADRKPDTQYRDLLQFILDHGEVTETQQETDAITFIAPPSLHFNLNNGFPLITERDISSFWKQAIGEIFCFVNGGRTLSTLEKFGCKWWSPWATEAKCSKRGLMTGDLGPGSYGPAFHDFPMVDGGTFNQWQHIVEQITEYPHLRTHFVSPWIPQYVGRGKGKAQKVVVAPCHGWVHVRVINGKLILHMFQRSADVTVGDPANIAQYAALLMALAHVLGLKAHQLVVSFSDAHIYVNQVDAVKKMLSREPRRFPTVTMDTSVTNLFDFRKEHFVLGDDYHPHPAIKEIPVAI</sequence>
<proteinExistence type="predicted"/>
<dbReference type="InterPro" id="IPR023451">
    <property type="entry name" value="Thymidate_synth/dCMP_Mease_dom"/>
</dbReference>
<dbReference type="Gene3D" id="3.30.572.10">
    <property type="entry name" value="Thymidylate synthase/dCMP hydroxymethylase domain"/>
    <property type="match status" value="1"/>
</dbReference>
<organism evidence="6 7">
    <name type="scientific">Candidatus Nomurabacteria bacterium GW2011_GWB1_44_12</name>
    <dbReference type="NCBI Taxonomy" id="1618748"/>
    <lineage>
        <taxon>Bacteria</taxon>
        <taxon>Candidatus Nomuraibacteriota</taxon>
    </lineage>
</organism>
<protein>
    <recommendedName>
        <fullName evidence="1 4">Thymidylate synthase</fullName>
        <ecNumber evidence="1 4">2.1.1.45</ecNumber>
    </recommendedName>
</protein>
<dbReference type="PRINTS" id="PR00108">
    <property type="entry name" value="THYMDSNTHASE"/>
</dbReference>
<evidence type="ECO:0000256" key="4">
    <source>
        <dbReference type="NCBIfam" id="TIGR03284"/>
    </source>
</evidence>
<keyword evidence="2" id="KW-0489">Methyltransferase</keyword>
<evidence type="ECO:0000256" key="1">
    <source>
        <dbReference type="ARBA" id="ARBA00011947"/>
    </source>
</evidence>
<feature type="domain" description="Thymidylate synthase/dCMP hydroxymethylase" evidence="5">
    <location>
        <begin position="14"/>
        <end position="292"/>
    </location>
</feature>
<dbReference type="Pfam" id="PF00303">
    <property type="entry name" value="Thymidylat_synt"/>
    <property type="match status" value="1"/>
</dbReference>
<evidence type="ECO:0000256" key="3">
    <source>
        <dbReference type="ARBA" id="ARBA00022679"/>
    </source>
</evidence>
<dbReference type="NCBIfam" id="TIGR03284">
    <property type="entry name" value="thym_sym"/>
    <property type="match status" value="1"/>
</dbReference>
<gene>
    <name evidence="6" type="ORF">UW25_C0010G0003</name>
</gene>
<dbReference type="PANTHER" id="PTHR11548">
    <property type="entry name" value="THYMIDYLATE SYNTHASE 1"/>
    <property type="match status" value="1"/>
</dbReference>
<dbReference type="GO" id="GO:0006231">
    <property type="term" value="P:dTMP biosynthetic process"/>
    <property type="evidence" value="ECO:0007669"/>
    <property type="project" value="InterPro"/>
</dbReference>
<dbReference type="InterPro" id="IPR000398">
    <property type="entry name" value="Thymidylate_synthase"/>
</dbReference>
<keyword evidence="3" id="KW-0808">Transferase</keyword>
<dbReference type="InterPro" id="IPR045097">
    <property type="entry name" value="Thymidate_synth/dCMP_Mease"/>
</dbReference>
<dbReference type="EMBL" id="LCHP01000010">
    <property type="protein sequence ID" value="KKT36249.1"/>
    <property type="molecule type" value="Genomic_DNA"/>
</dbReference>
<evidence type="ECO:0000313" key="7">
    <source>
        <dbReference type="Proteomes" id="UP000033815"/>
    </source>
</evidence>
<evidence type="ECO:0000259" key="5">
    <source>
        <dbReference type="Pfam" id="PF00303"/>
    </source>
</evidence>
<dbReference type="PANTHER" id="PTHR11548:SF1">
    <property type="entry name" value="THYMIDYLATE SYNTHASE 1"/>
    <property type="match status" value="1"/>
</dbReference>
<accession>A0A837I982</accession>
<dbReference type="Proteomes" id="UP000033815">
    <property type="component" value="Unassembled WGS sequence"/>
</dbReference>
<comment type="caution">
    <text evidence="6">The sequence shown here is derived from an EMBL/GenBank/DDBJ whole genome shotgun (WGS) entry which is preliminary data.</text>
</comment>
<dbReference type="GO" id="GO:0005829">
    <property type="term" value="C:cytosol"/>
    <property type="evidence" value="ECO:0007669"/>
    <property type="project" value="TreeGrafter"/>
</dbReference>
<dbReference type="GO" id="GO:0032259">
    <property type="term" value="P:methylation"/>
    <property type="evidence" value="ECO:0007669"/>
    <property type="project" value="UniProtKB-KW"/>
</dbReference>
<reference evidence="6 7" key="1">
    <citation type="journal article" date="2015" name="Nature">
        <title>rRNA introns, odd ribosomes, and small enigmatic genomes across a large radiation of phyla.</title>
        <authorList>
            <person name="Brown C.T."/>
            <person name="Hug L.A."/>
            <person name="Thomas B.C."/>
            <person name="Sharon I."/>
            <person name="Castelle C.J."/>
            <person name="Singh A."/>
            <person name="Wilkins M.J."/>
            <person name="Williams K.H."/>
            <person name="Banfield J.F."/>
        </authorList>
    </citation>
    <scope>NUCLEOTIDE SEQUENCE [LARGE SCALE GENOMIC DNA]</scope>
</reference>
<dbReference type="InterPro" id="IPR036926">
    <property type="entry name" value="Thymidate_synth/dCMP_Mease_sf"/>
</dbReference>
<dbReference type="GO" id="GO:0004799">
    <property type="term" value="F:thymidylate synthase activity"/>
    <property type="evidence" value="ECO:0007669"/>
    <property type="project" value="UniProtKB-UniRule"/>
</dbReference>
<dbReference type="CDD" id="cd00351">
    <property type="entry name" value="TS_Pyrimidine_HMase"/>
    <property type="match status" value="1"/>
</dbReference>